<keyword evidence="3" id="KW-1185">Reference proteome</keyword>
<dbReference type="Pfam" id="PF03819">
    <property type="entry name" value="MazG"/>
    <property type="match status" value="2"/>
</dbReference>
<dbReference type="NCBIfam" id="NF007113">
    <property type="entry name" value="PRK09562.1"/>
    <property type="match status" value="1"/>
</dbReference>
<dbReference type="CDD" id="cd11528">
    <property type="entry name" value="NTP-PPase_MazG_Nterm"/>
    <property type="match status" value="1"/>
</dbReference>
<dbReference type="PANTHER" id="PTHR30522">
    <property type="entry name" value="NUCLEOSIDE TRIPHOSPHATE PYROPHOSPHOHYDROLASE"/>
    <property type="match status" value="1"/>
</dbReference>
<dbReference type="InterPro" id="IPR048011">
    <property type="entry name" value="NTP-PPase_MazG-like_C"/>
</dbReference>
<dbReference type="GO" id="GO:0046076">
    <property type="term" value="P:dTTP catabolic process"/>
    <property type="evidence" value="ECO:0007669"/>
    <property type="project" value="TreeGrafter"/>
</dbReference>
<dbReference type="Gene3D" id="1.10.287.1080">
    <property type="entry name" value="MazG-like"/>
    <property type="match status" value="2"/>
</dbReference>
<feature type="domain" description="NTP pyrophosphohydrolase MazG-like" evidence="1">
    <location>
        <begin position="178"/>
        <end position="244"/>
    </location>
</feature>
<gene>
    <name evidence="2" type="ORF">IP90_01828</name>
</gene>
<dbReference type="GO" id="GO:0046047">
    <property type="term" value="P:TTP catabolic process"/>
    <property type="evidence" value="ECO:0007669"/>
    <property type="project" value="TreeGrafter"/>
</dbReference>
<reference evidence="2 3" key="1">
    <citation type="journal article" date="2015" name="Stand. Genomic Sci.">
        <title>Genomic Encyclopedia of Bacterial and Archaeal Type Strains, Phase III: the genomes of soil and plant-associated and newly described type strains.</title>
        <authorList>
            <person name="Whitman W.B."/>
            <person name="Woyke T."/>
            <person name="Klenk H.P."/>
            <person name="Zhou Y."/>
            <person name="Lilburn T.G."/>
            <person name="Beck B.J."/>
            <person name="De Vos P."/>
            <person name="Vandamme P."/>
            <person name="Eisen J.A."/>
            <person name="Garrity G."/>
            <person name="Hugenholtz P."/>
            <person name="Kyrpides N.C."/>
        </authorList>
    </citation>
    <scope>NUCLEOTIDE SEQUENCE [LARGE SCALE GENOMIC DNA]</scope>
    <source>
        <strain evidence="2 3">CGMCC 1.10821</strain>
    </source>
</reference>
<dbReference type="FunFam" id="1.10.287.1080:FF:000001">
    <property type="entry name" value="Nucleoside triphosphate pyrophosphohydrolase"/>
    <property type="match status" value="1"/>
</dbReference>
<dbReference type="GO" id="GO:0006950">
    <property type="term" value="P:response to stress"/>
    <property type="evidence" value="ECO:0007669"/>
    <property type="project" value="UniProtKB-ARBA"/>
</dbReference>
<evidence type="ECO:0000259" key="1">
    <source>
        <dbReference type="Pfam" id="PF03819"/>
    </source>
</evidence>
<dbReference type="InterPro" id="IPR011551">
    <property type="entry name" value="NTP_PyrPHydrolase_MazG"/>
</dbReference>
<organism evidence="2 3">
    <name type="scientific">Luteimonas cucumeris</name>
    <dbReference type="NCBI Taxonomy" id="985012"/>
    <lineage>
        <taxon>Bacteria</taxon>
        <taxon>Pseudomonadati</taxon>
        <taxon>Pseudomonadota</taxon>
        <taxon>Gammaproteobacteria</taxon>
        <taxon>Lysobacterales</taxon>
        <taxon>Lysobacteraceae</taxon>
        <taxon>Luteimonas</taxon>
    </lineage>
</organism>
<dbReference type="InterPro" id="IPR048015">
    <property type="entry name" value="NTP-PPase_MazG-like_N"/>
</dbReference>
<dbReference type="GO" id="GO:0046081">
    <property type="term" value="P:dUTP catabolic process"/>
    <property type="evidence" value="ECO:0007669"/>
    <property type="project" value="TreeGrafter"/>
</dbReference>
<dbReference type="GO" id="GO:0046052">
    <property type="term" value="P:UTP catabolic process"/>
    <property type="evidence" value="ECO:0007669"/>
    <property type="project" value="TreeGrafter"/>
</dbReference>
<evidence type="ECO:0000313" key="2">
    <source>
        <dbReference type="EMBL" id="TWI02731.1"/>
    </source>
</evidence>
<dbReference type="GO" id="GO:0006203">
    <property type="term" value="P:dGTP catabolic process"/>
    <property type="evidence" value="ECO:0007669"/>
    <property type="project" value="TreeGrafter"/>
</dbReference>
<dbReference type="RefSeq" id="WP_425477091.1">
    <property type="nucleotide sequence ID" value="NZ_VLKN01000004.1"/>
</dbReference>
<dbReference type="Proteomes" id="UP000315167">
    <property type="component" value="Unassembled WGS sequence"/>
</dbReference>
<proteinExistence type="predicted"/>
<dbReference type="SUPFAM" id="SSF101386">
    <property type="entry name" value="all-alpha NTP pyrophosphatases"/>
    <property type="match status" value="2"/>
</dbReference>
<feature type="domain" description="NTP pyrophosphohydrolase MazG-like" evidence="1">
    <location>
        <begin position="31"/>
        <end position="104"/>
    </location>
</feature>
<dbReference type="GO" id="GO:0047429">
    <property type="term" value="F:nucleoside triphosphate diphosphatase activity"/>
    <property type="evidence" value="ECO:0007669"/>
    <property type="project" value="InterPro"/>
</dbReference>
<evidence type="ECO:0000313" key="3">
    <source>
        <dbReference type="Proteomes" id="UP000315167"/>
    </source>
</evidence>
<dbReference type="InterPro" id="IPR004518">
    <property type="entry name" value="MazG-like_dom"/>
</dbReference>
<sequence>MAKNESDIQRLLDIMARLRDREHGCPWDIEQTFASIAPYTVEEAYEVADAIDRNDLPALKDELGDLLLQVVFHSRMAQEQGAFAFADVVAAISDKMTRRHPHVFPSSAGPVSEAITDAATQTVAWDEHKRREREANGDQDASALAGIARGLPEWQRAIKLQNRAAKVGFDWPGPAPVIEKLHEEVEEVRAEFAALAADPGDAAAQHRLEDEIGDLLFVCANLARHAHVDIGAALRRANLKFERRFRTMEALAAADGTALAGLSLEMQDRYWDRAKATEKP</sequence>
<dbReference type="AlphaFoldDB" id="A0A562L508"/>
<protein>
    <submittedName>
        <fullName evidence="2">ATP diphosphatase</fullName>
    </submittedName>
</protein>
<name>A0A562L508_9GAMM</name>
<dbReference type="PANTHER" id="PTHR30522:SF0">
    <property type="entry name" value="NUCLEOSIDE TRIPHOSPHATE PYROPHOSPHOHYDROLASE"/>
    <property type="match status" value="1"/>
</dbReference>
<dbReference type="NCBIfam" id="TIGR00444">
    <property type="entry name" value="mazG"/>
    <property type="match status" value="1"/>
</dbReference>
<comment type="caution">
    <text evidence="2">The sequence shown here is derived from an EMBL/GenBank/DDBJ whole genome shotgun (WGS) entry which is preliminary data.</text>
</comment>
<dbReference type="CDD" id="cd11529">
    <property type="entry name" value="NTP-PPase_MazG_Cterm"/>
    <property type="match status" value="1"/>
</dbReference>
<dbReference type="GO" id="GO:0046061">
    <property type="term" value="P:dATP catabolic process"/>
    <property type="evidence" value="ECO:0007669"/>
    <property type="project" value="TreeGrafter"/>
</dbReference>
<dbReference type="EMBL" id="VLKN01000004">
    <property type="protein sequence ID" value="TWI02731.1"/>
    <property type="molecule type" value="Genomic_DNA"/>
</dbReference>
<accession>A0A562L508</accession>